<evidence type="ECO:0000313" key="8">
    <source>
        <dbReference type="EMBL" id="CAG8622015.1"/>
    </source>
</evidence>
<keyword evidence="2" id="KW-0548">Nucleotidyltransferase</keyword>
<dbReference type="EMBL" id="CAJVPJ010002465">
    <property type="protein sequence ID" value="CAG8622015.1"/>
    <property type="molecule type" value="Genomic_DNA"/>
</dbReference>
<protein>
    <submittedName>
        <fullName evidence="8">7436_t:CDS:1</fullName>
    </submittedName>
</protein>
<sequence length="108" mass="12284">MDASDFAIGVVLSQNQGKGEQPVAYESRKLSPAEQKYAVHEKELLAIVHAIKLWHIYLEGQKFTVITDHASFKYSNLKIIFHEGKLAGLKFYNPPPLISNISLEKQMW</sequence>
<dbReference type="GO" id="GO:0016787">
    <property type="term" value="F:hydrolase activity"/>
    <property type="evidence" value="ECO:0007669"/>
    <property type="project" value="UniProtKB-KW"/>
</dbReference>
<dbReference type="Gene3D" id="3.10.20.370">
    <property type="match status" value="1"/>
</dbReference>
<keyword evidence="9" id="KW-1185">Reference proteome</keyword>
<keyword evidence="5" id="KW-0378">Hydrolase</keyword>
<accession>A0A9N9GNP1</accession>
<keyword evidence="4" id="KW-0255">Endonuclease</keyword>
<evidence type="ECO:0000256" key="2">
    <source>
        <dbReference type="ARBA" id="ARBA00022695"/>
    </source>
</evidence>
<dbReference type="AlphaFoldDB" id="A0A9N9GNP1"/>
<dbReference type="SUPFAM" id="SSF56672">
    <property type="entry name" value="DNA/RNA polymerases"/>
    <property type="match status" value="1"/>
</dbReference>
<evidence type="ECO:0000313" key="9">
    <source>
        <dbReference type="Proteomes" id="UP000789572"/>
    </source>
</evidence>
<dbReference type="InterPro" id="IPR041373">
    <property type="entry name" value="RT_RNaseH"/>
</dbReference>
<dbReference type="OrthoDB" id="2278052at2759"/>
<keyword evidence="1" id="KW-0808">Transferase</keyword>
<evidence type="ECO:0000256" key="1">
    <source>
        <dbReference type="ARBA" id="ARBA00022679"/>
    </source>
</evidence>
<evidence type="ECO:0000256" key="4">
    <source>
        <dbReference type="ARBA" id="ARBA00022759"/>
    </source>
</evidence>
<evidence type="ECO:0000256" key="5">
    <source>
        <dbReference type="ARBA" id="ARBA00022801"/>
    </source>
</evidence>
<reference evidence="8" key="1">
    <citation type="submission" date="2021-06" db="EMBL/GenBank/DDBJ databases">
        <authorList>
            <person name="Kallberg Y."/>
            <person name="Tangrot J."/>
            <person name="Rosling A."/>
        </authorList>
    </citation>
    <scope>NUCLEOTIDE SEQUENCE</scope>
    <source>
        <strain evidence="8">IA702</strain>
    </source>
</reference>
<dbReference type="FunFam" id="3.10.20.370:FF:000001">
    <property type="entry name" value="Retrovirus-related Pol polyprotein from transposon 17.6-like protein"/>
    <property type="match status" value="1"/>
</dbReference>
<dbReference type="PANTHER" id="PTHR37984:SF5">
    <property type="entry name" value="PROTEIN NYNRIN-LIKE"/>
    <property type="match status" value="1"/>
</dbReference>
<dbReference type="InterPro" id="IPR050951">
    <property type="entry name" value="Retrovirus_Pol_polyprotein"/>
</dbReference>
<proteinExistence type="predicted"/>
<keyword evidence="6" id="KW-0695">RNA-directed DNA polymerase</keyword>
<gene>
    <name evidence="8" type="ORF">POCULU_LOCUS8467</name>
</gene>
<evidence type="ECO:0000256" key="3">
    <source>
        <dbReference type="ARBA" id="ARBA00022722"/>
    </source>
</evidence>
<evidence type="ECO:0000259" key="7">
    <source>
        <dbReference type="Pfam" id="PF17917"/>
    </source>
</evidence>
<dbReference type="PANTHER" id="PTHR37984">
    <property type="entry name" value="PROTEIN CBG26694"/>
    <property type="match status" value="1"/>
</dbReference>
<name>A0A9N9GNP1_9GLOM</name>
<dbReference type="InterPro" id="IPR043502">
    <property type="entry name" value="DNA/RNA_pol_sf"/>
</dbReference>
<dbReference type="CDD" id="cd09274">
    <property type="entry name" value="RNase_HI_RT_Ty3"/>
    <property type="match status" value="1"/>
</dbReference>
<dbReference type="Pfam" id="PF17917">
    <property type="entry name" value="RT_RNaseH"/>
    <property type="match status" value="1"/>
</dbReference>
<keyword evidence="3" id="KW-0540">Nuclease</keyword>
<dbReference type="Proteomes" id="UP000789572">
    <property type="component" value="Unassembled WGS sequence"/>
</dbReference>
<dbReference type="GO" id="GO:0003964">
    <property type="term" value="F:RNA-directed DNA polymerase activity"/>
    <property type="evidence" value="ECO:0007669"/>
    <property type="project" value="UniProtKB-KW"/>
</dbReference>
<comment type="caution">
    <text evidence="8">The sequence shown here is derived from an EMBL/GenBank/DDBJ whole genome shotgun (WGS) entry which is preliminary data.</text>
</comment>
<evidence type="ECO:0000256" key="6">
    <source>
        <dbReference type="ARBA" id="ARBA00022918"/>
    </source>
</evidence>
<dbReference type="GO" id="GO:0004519">
    <property type="term" value="F:endonuclease activity"/>
    <property type="evidence" value="ECO:0007669"/>
    <property type="project" value="UniProtKB-KW"/>
</dbReference>
<feature type="domain" description="Reverse transcriptase RNase H-like" evidence="7">
    <location>
        <begin position="1"/>
        <end position="76"/>
    </location>
</feature>
<organism evidence="8 9">
    <name type="scientific">Paraglomus occultum</name>
    <dbReference type="NCBI Taxonomy" id="144539"/>
    <lineage>
        <taxon>Eukaryota</taxon>
        <taxon>Fungi</taxon>
        <taxon>Fungi incertae sedis</taxon>
        <taxon>Mucoromycota</taxon>
        <taxon>Glomeromycotina</taxon>
        <taxon>Glomeromycetes</taxon>
        <taxon>Paraglomerales</taxon>
        <taxon>Paraglomeraceae</taxon>
        <taxon>Paraglomus</taxon>
    </lineage>
</organism>